<protein>
    <submittedName>
        <fullName evidence="1">Uncharacterized protein</fullName>
    </submittedName>
</protein>
<dbReference type="RefSeq" id="XP_007738714.1">
    <property type="nucleotide sequence ID" value="XM_007740524.1"/>
</dbReference>
<dbReference type="EMBL" id="AMGY01000011">
    <property type="protein sequence ID" value="EXJ77276.1"/>
    <property type="molecule type" value="Genomic_DNA"/>
</dbReference>
<reference evidence="1 2" key="1">
    <citation type="submission" date="2013-03" db="EMBL/GenBank/DDBJ databases">
        <title>The Genome Sequence of Capronia epimyces CBS 606.96.</title>
        <authorList>
            <consortium name="The Broad Institute Genomics Platform"/>
            <person name="Cuomo C."/>
            <person name="de Hoog S."/>
            <person name="Gorbushina A."/>
            <person name="Walker B."/>
            <person name="Young S.K."/>
            <person name="Zeng Q."/>
            <person name="Gargeya S."/>
            <person name="Fitzgerald M."/>
            <person name="Haas B."/>
            <person name="Abouelleil A."/>
            <person name="Allen A.W."/>
            <person name="Alvarado L."/>
            <person name="Arachchi H.M."/>
            <person name="Berlin A.M."/>
            <person name="Chapman S.B."/>
            <person name="Gainer-Dewar J."/>
            <person name="Goldberg J."/>
            <person name="Griggs A."/>
            <person name="Gujja S."/>
            <person name="Hansen M."/>
            <person name="Howarth C."/>
            <person name="Imamovic A."/>
            <person name="Ireland A."/>
            <person name="Larimer J."/>
            <person name="McCowan C."/>
            <person name="Murphy C."/>
            <person name="Pearson M."/>
            <person name="Poon T.W."/>
            <person name="Priest M."/>
            <person name="Roberts A."/>
            <person name="Saif S."/>
            <person name="Shea T."/>
            <person name="Sisk P."/>
            <person name="Sykes S."/>
            <person name="Wortman J."/>
            <person name="Nusbaum C."/>
            <person name="Birren B."/>
        </authorList>
    </citation>
    <scope>NUCLEOTIDE SEQUENCE [LARGE SCALE GENOMIC DNA]</scope>
    <source>
        <strain evidence="1 2">CBS 606.96</strain>
    </source>
</reference>
<dbReference type="OrthoDB" id="4150779at2759"/>
<dbReference type="HOGENOM" id="CLU_080757_0_0_1"/>
<gene>
    <name evidence="1" type="ORF">A1O3_10434</name>
</gene>
<sequence length="283" mass="31639">MAFSLPVRVATPPSLVLDPIFSLLYEDNEASLAHFIDNKAPLPLNGVINDPRVMEYLLTREPGPKVEYKNLRPALAALRPFLSASPHGRKLMAFYKQLLQLQGRWAIAAAEMATFDLYVKFYQVLFIDHGDKKLVDHVVKMVPDAAYKIATYTTGNRDQFTTMAKAEKQRLVKNTRAAAQKLFDFKASKGFFQQHGKLVAAIERSEKQLKACREKAVRRRREAVERRAAALAAAQGHNEATLTRQMGMAGMTPHVPQVENSVVDWTQEVSSACFAVEAEPGQP</sequence>
<evidence type="ECO:0000313" key="2">
    <source>
        <dbReference type="Proteomes" id="UP000019478"/>
    </source>
</evidence>
<keyword evidence="2" id="KW-1185">Reference proteome</keyword>
<comment type="caution">
    <text evidence="1">The sequence shown here is derived from an EMBL/GenBank/DDBJ whole genome shotgun (WGS) entry which is preliminary data.</text>
</comment>
<accession>W9XJY4</accession>
<dbReference type="AlphaFoldDB" id="W9XJY4"/>
<evidence type="ECO:0000313" key="1">
    <source>
        <dbReference type="EMBL" id="EXJ77276.1"/>
    </source>
</evidence>
<proteinExistence type="predicted"/>
<dbReference type="GeneID" id="19174514"/>
<organism evidence="1 2">
    <name type="scientific">Capronia epimyces CBS 606.96</name>
    <dbReference type="NCBI Taxonomy" id="1182542"/>
    <lineage>
        <taxon>Eukaryota</taxon>
        <taxon>Fungi</taxon>
        <taxon>Dikarya</taxon>
        <taxon>Ascomycota</taxon>
        <taxon>Pezizomycotina</taxon>
        <taxon>Eurotiomycetes</taxon>
        <taxon>Chaetothyriomycetidae</taxon>
        <taxon>Chaetothyriales</taxon>
        <taxon>Herpotrichiellaceae</taxon>
        <taxon>Capronia</taxon>
    </lineage>
</organism>
<dbReference type="Proteomes" id="UP000019478">
    <property type="component" value="Unassembled WGS sequence"/>
</dbReference>
<name>W9XJY4_9EURO</name>